<evidence type="ECO:0008006" key="3">
    <source>
        <dbReference type="Google" id="ProtNLM"/>
    </source>
</evidence>
<reference evidence="1" key="1">
    <citation type="journal article" date="2020" name="bioRxiv">
        <title>Whole genome comparisons of ergot fungi reveals the divergence and evolution of species within the genus Claviceps are the result of varying mechanisms driving genome evolution and host range expansion.</title>
        <authorList>
            <person name="Wyka S.A."/>
            <person name="Mondo S.J."/>
            <person name="Liu M."/>
            <person name="Dettman J."/>
            <person name="Nalam V."/>
            <person name="Broders K.D."/>
        </authorList>
    </citation>
    <scope>NUCLEOTIDE SEQUENCE</scope>
    <source>
        <strain evidence="1">CCC 489</strain>
    </source>
</reference>
<dbReference type="Proteomes" id="UP000811619">
    <property type="component" value="Unassembled WGS sequence"/>
</dbReference>
<name>A0A8K0J1D1_9HYPO</name>
<feature type="non-terminal residue" evidence="1">
    <location>
        <position position="77"/>
    </location>
</feature>
<sequence length="77" mass="8064">MADDSTKSPAARPPASPLKTGYLVLYNSASAVAWSVVLGRTISLLCLGGAPAVYGGVGEWTKWTQTMAVMEVLHSLL</sequence>
<keyword evidence="2" id="KW-1185">Reference proteome</keyword>
<proteinExistence type="predicted"/>
<organism evidence="1 2">
    <name type="scientific">Claviceps africana</name>
    <dbReference type="NCBI Taxonomy" id="83212"/>
    <lineage>
        <taxon>Eukaryota</taxon>
        <taxon>Fungi</taxon>
        <taxon>Dikarya</taxon>
        <taxon>Ascomycota</taxon>
        <taxon>Pezizomycotina</taxon>
        <taxon>Sordariomycetes</taxon>
        <taxon>Hypocreomycetidae</taxon>
        <taxon>Hypocreales</taxon>
        <taxon>Clavicipitaceae</taxon>
        <taxon>Claviceps</taxon>
    </lineage>
</organism>
<gene>
    <name evidence="1" type="ORF">E4U42_007728</name>
</gene>
<protein>
    <recommendedName>
        <fullName evidence="3">Very-long-chain (3R)-3-hydroxyacyl-CoA dehydratase</fullName>
    </recommendedName>
</protein>
<dbReference type="OrthoDB" id="46988at2759"/>
<evidence type="ECO:0000313" key="2">
    <source>
        <dbReference type="Proteomes" id="UP000811619"/>
    </source>
</evidence>
<dbReference type="AlphaFoldDB" id="A0A8K0J1D1"/>
<dbReference type="EMBL" id="SRPY01000907">
    <property type="protein sequence ID" value="KAG5916260.1"/>
    <property type="molecule type" value="Genomic_DNA"/>
</dbReference>
<comment type="caution">
    <text evidence="1">The sequence shown here is derived from an EMBL/GenBank/DDBJ whole genome shotgun (WGS) entry which is preliminary data.</text>
</comment>
<accession>A0A8K0J1D1</accession>
<evidence type="ECO:0000313" key="1">
    <source>
        <dbReference type="EMBL" id="KAG5916260.1"/>
    </source>
</evidence>